<comment type="subcellular location">
    <subcellularLocation>
        <location evidence="2">Nucleus</location>
    </subcellularLocation>
</comment>
<feature type="region of interest" description="Disordered" evidence="17">
    <location>
        <begin position="306"/>
        <end position="393"/>
    </location>
</feature>
<feature type="domain" description="RING-type" evidence="18">
    <location>
        <begin position="16"/>
        <end position="55"/>
    </location>
</feature>
<evidence type="ECO:0000256" key="14">
    <source>
        <dbReference type="ARBA" id="ARBA00079844"/>
    </source>
</evidence>
<keyword evidence="20" id="KW-1185">Reference proteome</keyword>
<dbReference type="InterPro" id="IPR051657">
    <property type="entry name" value="RNF168/RNF169_E3_ubiq-ligase"/>
</dbReference>
<accession>A0A7L2FJL2</accession>
<dbReference type="PANTHER" id="PTHR23328">
    <property type="entry name" value="RING-TYPE DOMAIN-CONTAINING PROTEIN"/>
    <property type="match status" value="1"/>
</dbReference>
<protein>
    <recommendedName>
        <fullName evidence="3">RING-type E3 ubiquitin transferase</fullName>
        <ecNumber evidence="3">2.3.2.27</ecNumber>
    </recommendedName>
    <alternativeName>
        <fullName evidence="13 14">RING-type E3 ubiquitin transferase RNF168</fullName>
    </alternativeName>
</protein>
<evidence type="ECO:0000256" key="11">
    <source>
        <dbReference type="ARBA" id="ARBA00023204"/>
    </source>
</evidence>
<keyword evidence="5" id="KW-0479">Metal-binding</keyword>
<dbReference type="PROSITE" id="PS50089">
    <property type="entry name" value="ZF_RING_2"/>
    <property type="match status" value="1"/>
</dbReference>
<evidence type="ECO:0000256" key="12">
    <source>
        <dbReference type="ARBA" id="ARBA00023242"/>
    </source>
</evidence>
<evidence type="ECO:0000256" key="16">
    <source>
        <dbReference type="SAM" id="Coils"/>
    </source>
</evidence>
<dbReference type="Gene3D" id="3.30.40.10">
    <property type="entry name" value="Zinc/RING finger domain, C3HC4 (zinc finger)"/>
    <property type="match status" value="1"/>
</dbReference>
<evidence type="ECO:0000313" key="20">
    <source>
        <dbReference type="Proteomes" id="UP000552319"/>
    </source>
</evidence>
<dbReference type="GO" id="GO:0035861">
    <property type="term" value="C:site of double-strand break"/>
    <property type="evidence" value="ECO:0007669"/>
    <property type="project" value="TreeGrafter"/>
</dbReference>
<comment type="caution">
    <text evidence="19">The sequence shown here is derived from an EMBL/GenBank/DDBJ whole genome shotgun (WGS) entry which is preliminary data.</text>
</comment>
<evidence type="ECO:0000256" key="4">
    <source>
        <dbReference type="ARBA" id="ARBA00022679"/>
    </source>
</evidence>
<gene>
    <name evidence="19" type="primary">Rnf168</name>
    <name evidence="19" type="ORF">QUIMEX_R12007</name>
</gene>
<dbReference type="EC" id="2.3.2.27" evidence="3"/>
<feature type="coiled-coil region" evidence="16">
    <location>
        <begin position="117"/>
        <end position="184"/>
    </location>
</feature>
<dbReference type="GO" id="GO:1902494">
    <property type="term" value="C:catalytic complex"/>
    <property type="evidence" value="ECO:0007669"/>
    <property type="project" value="UniProtKB-ARBA"/>
</dbReference>
<sequence length="573" mass="64517">MSKKSKAPLSLSDCLCQICMEIFVEPVTLPCSHTLCNSCFQMTVENASLSCPFCRRRVSSWARYNTRRNTLINWELWEKIQKDYPEECERRMNGQDLDEEICLPKPQHQLSKPGELRQEYEAEISKVEAERRAHEQEENKASEEYIQRLLAEEEEEHRLAEERRKEMEKQLKQDEELAWQLSNSLNEDPEGHVPGSLSPAHSLSLPTSPLNLSKAKNKPSNSGDIQKYLSPKNYGMFGSVSSSSTTGRGRSNSGVTRIIFNEGSSSAVQDEQEEMPTLSPQLTSVNKDSGAKDSFLESCMNYFSASASGETATVKQEKTPGPNGLEDGVPDALHGTTEGEGSRTVLLRSNGDDDGIESDSGNLTHEAGCSQEETPEKPQNSKETPKRKLVEVPADAMIDLDMLDKRRRTFSESVEDQGEQMNDFNLQTQRAFEQEFYERRRQEEQDRLLALQLQKELDKEERTLNRQKGSPDEYLLRTKPPRSGKDSAARKGSSKGAKDSKGSKSQAENNHHKTRKGSCNENWQTPARVRVKSPSIKEGKVLNCVVNTSDANDICSLPKNKQKTILQMFKSPV</sequence>
<dbReference type="SUPFAM" id="SSF57850">
    <property type="entry name" value="RING/U-box"/>
    <property type="match status" value="1"/>
</dbReference>
<dbReference type="CDD" id="cd22265">
    <property type="entry name" value="UDM1_RNF168"/>
    <property type="match status" value="1"/>
</dbReference>
<evidence type="ECO:0000256" key="8">
    <source>
        <dbReference type="ARBA" id="ARBA00022786"/>
    </source>
</evidence>
<evidence type="ECO:0000256" key="7">
    <source>
        <dbReference type="ARBA" id="ARBA00022771"/>
    </source>
</evidence>
<dbReference type="GO" id="GO:0016567">
    <property type="term" value="P:protein ubiquitination"/>
    <property type="evidence" value="ECO:0007669"/>
    <property type="project" value="InterPro"/>
</dbReference>
<dbReference type="GO" id="GO:0006325">
    <property type="term" value="P:chromatin organization"/>
    <property type="evidence" value="ECO:0007669"/>
    <property type="project" value="UniProtKB-KW"/>
</dbReference>
<dbReference type="EMBL" id="VWYF01027822">
    <property type="protein sequence ID" value="NXQ74698.1"/>
    <property type="molecule type" value="Genomic_DNA"/>
</dbReference>
<proteinExistence type="inferred from homology"/>
<dbReference type="InterPro" id="IPR034725">
    <property type="entry name" value="RNF168"/>
</dbReference>
<dbReference type="SMART" id="SM00184">
    <property type="entry name" value="RING"/>
    <property type="match status" value="1"/>
</dbReference>
<keyword evidence="8" id="KW-0833">Ubl conjugation pathway</keyword>
<evidence type="ECO:0000313" key="19">
    <source>
        <dbReference type="EMBL" id="NXQ74698.1"/>
    </source>
</evidence>
<feature type="region of interest" description="Disordered" evidence="17">
    <location>
        <begin position="261"/>
        <end position="289"/>
    </location>
</feature>
<keyword evidence="12" id="KW-0539">Nucleus</keyword>
<feature type="non-terminal residue" evidence="19">
    <location>
        <position position="1"/>
    </location>
</feature>
<keyword evidence="9" id="KW-0862">Zinc</keyword>
<evidence type="ECO:0000256" key="13">
    <source>
        <dbReference type="ARBA" id="ARBA00077266"/>
    </source>
</evidence>
<dbReference type="GO" id="GO:0008270">
    <property type="term" value="F:zinc ion binding"/>
    <property type="evidence" value="ECO:0007669"/>
    <property type="project" value="UniProtKB-KW"/>
</dbReference>
<dbReference type="CDD" id="cd21952">
    <property type="entry name" value="MIU2_RNF168"/>
    <property type="match status" value="1"/>
</dbReference>
<dbReference type="GO" id="GO:0005634">
    <property type="term" value="C:nucleus"/>
    <property type="evidence" value="ECO:0007669"/>
    <property type="project" value="UniProtKB-SubCell"/>
</dbReference>
<dbReference type="GO" id="GO:0031491">
    <property type="term" value="F:nucleosome binding"/>
    <property type="evidence" value="ECO:0007669"/>
    <property type="project" value="TreeGrafter"/>
</dbReference>
<organism evidence="19 20">
    <name type="scientific">Quiscalus mexicanus</name>
    <name type="common">Great-tailed grackle</name>
    <name type="synonym">Cassidix mexicanus</name>
    <dbReference type="NCBI Taxonomy" id="64278"/>
    <lineage>
        <taxon>Eukaryota</taxon>
        <taxon>Metazoa</taxon>
        <taxon>Chordata</taxon>
        <taxon>Craniata</taxon>
        <taxon>Vertebrata</taxon>
        <taxon>Euteleostomi</taxon>
        <taxon>Archelosauria</taxon>
        <taxon>Archosauria</taxon>
        <taxon>Dinosauria</taxon>
        <taxon>Saurischia</taxon>
        <taxon>Theropoda</taxon>
        <taxon>Coelurosauria</taxon>
        <taxon>Aves</taxon>
        <taxon>Neognathae</taxon>
        <taxon>Neoaves</taxon>
        <taxon>Telluraves</taxon>
        <taxon>Australaves</taxon>
        <taxon>Passeriformes</taxon>
        <taxon>Passeroidea</taxon>
        <taxon>Icteridae</taxon>
        <taxon>Quiscalus</taxon>
    </lineage>
</organism>
<dbReference type="CDD" id="cd16550">
    <property type="entry name" value="RING-HC_RNF168"/>
    <property type="match status" value="1"/>
</dbReference>
<feature type="region of interest" description="Disordered" evidence="17">
    <location>
        <begin position="185"/>
        <end position="229"/>
    </location>
</feature>
<feature type="compositionally biased region" description="Basic and acidic residues" evidence="17">
    <location>
        <begin position="374"/>
        <end position="390"/>
    </location>
</feature>
<evidence type="ECO:0000256" key="15">
    <source>
        <dbReference type="PROSITE-ProRule" id="PRU00175"/>
    </source>
</evidence>
<feature type="compositionally biased region" description="Polar residues" evidence="17">
    <location>
        <begin position="278"/>
        <end position="287"/>
    </location>
</feature>
<keyword evidence="10" id="KW-0156">Chromatin regulator</keyword>
<dbReference type="GO" id="GO:0006302">
    <property type="term" value="P:double-strand break repair"/>
    <property type="evidence" value="ECO:0007669"/>
    <property type="project" value="InterPro"/>
</dbReference>
<dbReference type="GO" id="GO:0061630">
    <property type="term" value="F:ubiquitin protein ligase activity"/>
    <property type="evidence" value="ECO:0007669"/>
    <property type="project" value="UniProtKB-EC"/>
</dbReference>
<feature type="compositionally biased region" description="Basic and acidic residues" evidence="17">
    <location>
        <begin position="455"/>
        <end position="476"/>
    </location>
</feature>
<name>A0A7L2FJL2_QUIME</name>
<comment type="catalytic activity">
    <reaction evidence="1">
        <text>S-ubiquitinyl-[E2 ubiquitin-conjugating enzyme]-L-cysteine + [acceptor protein]-L-lysine = [E2 ubiquitin-conjugating enzyme]-L-cysteine + N(6)-ubiquitinyl-[acceptor protein]-L-lysine.</text>
        <dbReference type="EC" id="2.3.2.27"/>
    </reaction>
</comment>
<evidence type="ECO:0000256" key="5">
    <source>
        <dbReference type="ARBA" id="ARBA00022723"/>
    </source>
</evidence>
<evidence type="ECO:0000256" key="1">
    <source>
        <dbReference type="ARBA" id="ARBA00000900"/>
    </source>
</evidence>
<evidence type="ECO:0000256" key="10">
    <source>
        <dbReference type="ARBA" id="ARBA00022853"/>
    </source>
</evidence>
<dbReference type="FunFam" id="3.30.40.10:FF:000466">
    <property type="entry name" value="E3 ubiquitin-protein ligase RNF168"/>
    <property type="match status" value="1"/>
</dbReference>
<keyword evidence="11" id="KW-0234">DNA repair</keyword>
<evidence type="ECO:0000256" key="6">
    <source>
        <dbReference type="ARBA" id="ARBA00022763"/>
    </source>
</evidence>
<evidence type="ECO:0000259" key="18">
    <source>
        <dbReference type="PROSITE" id="PS50089"/>
    </source>
</evidence>
<keyword evidence="4" id="KW-0808">Transferase</keyword>
<dbReference type="Proteomes" id="UP000552319">
    <property type="component" value="Unassembled WGS sequence"/>
</dbReference>
<keyword evidence="19" id="KW-0436">Ligase</keyword>
<evidence type="ECO:0000256" key="2">
    <source>
        <dbReference type="ARBA" id="ARBA00004123"/>
    </source>
</evidence>
<keyword evidence="7 15" id="KW-0863">Zinc-finger</keyword>
<dbReference type="AlphaFoldDB" id="A0A7L2FJL2"/>
<feature type="region of interest" description="Disordered" evidence="17">
    <location>
        <begin position="455"/>
        <end position="534"/>
    </location>
</feature>
<reference evidence="19 20" key="1">
    <citation type="submission" date="2019-09" db="EMBL/GenBank/DDBJ databases">
        <title>Bird 10,000 Genomes (B10K) Project - Family phase.</title>
        <authorList>
            <person name="Zhang G."/>
        </authorList>
    </citation>
    <scope>NUCLEOTIDE SEQUENCE [LARGE SCALE GENOMIC DNA]</scope>
    <source>
        <strain evidence="19">B10K-DU-001-31</strain>
        <tissue evidence="19">Muscle</tissue>
    </source>
</reference>
<feature type="non-terminal residue" evidence="19">
    <location>
        <position position="573"/>
    </location>
</feature>
<dbReference type="Pfam" id="PF14447">
    <property type="entry name" value="Prok-RING_4"/>
    <property type="match status" value="1"/>
</dbReference>
<evidence type="ECO:0000256" key="17">
    <source>
        <dbReference type="SAM" id="MobiDB-lite"/>
    </source>
</evidence>
<evidence type="ECO:0000256" key="9">
    <source>
        <dbReference type="ARBA" id="ARBA00022833"/>
    </source>
</evidence>
<dbReference type="InterPro" id="IPR001841">
    <property type="entry name" value="Znf_RING"/>
</dbReference>
<dbReference type="InterPro" id="IPR013083">
    <property type="entry name" value="Znf_RING/FYVE/PHD"/>
</dbReference>
<dbReference type="HAMAP" id="MF_03066">
    <property type="entry name" value="RNF168"/>
    <property type="match status" value="1"/>
</dbReference>
<evidence type="ECO:0000256" key="3">
    <source>
        <dbReference type="ARBA" id="ARBA00012483"/>
    </source>
</evidence>
<feature type="compositionally biased region" description="Low complexity" evidence="17">
    <location>
        <begin position="202"/>
        <end position="213"/>
    </location>
</feature>
<dbReference type="GO" id="GO:0016874">
    <property type="term" value="F:ligase activity"/>
    <property type="evidence" value="ECO:0007669"/>
    <property type="project" value="UniProtKB-KW"/>
</dbReference>
<keyword evidence="16" id="KW-0175">Coiled coil</keyword>
<keyword evidence="6" id="KW-0227">DNA damage</keyword>
<dbReference type="PANTHER" id="PTHR23328:SF1">
    <property type="entry name" value="E3 UBIQUITIN-PROTEIN LIGASE RNF168"/>
    <property type="match status" value="1"/>
</dbReference>
<dbReference type="GO" id="GO:0009314">
    <property type="term" value="P:response to radiation"/>
    <property type="evidence" value="ECO:0007669"/>
    <property type="project" value="UniProtKB-ARBA"/>
</dbReference>